<sequence length="321" mass="34535">MGFDTSFHPVDLALVQDRLLPYIAGVGDDDGLDDLLDRAVAVRRTRFEAKQWAVGAIDAAKGLGVDAFDTRLHVWGRPFFVTGDDPAQVVHDIGRYLAATPEEVPALAREMLDRLHPGLAAHATPSTEGVIPEAGALREHMSWRMRILRAAGAALRSGAPTVRDPDTGREHPPGVLIDSEVPFSVVEFAAIFHPGWMSRGYTWPTRVCATAGVDDVGFGLPTPLYDALAEVFPSRDWAAEPTITGNYSVGGLVPPHAVAAARANLRTHRDELLAPAHADGWGHDLATDLTKVDEAMAYAEAHGFAFCEATEIYSGMEGSLN</sequence>
<reference evidence="1 2" key="1">
    <citation type="submission" date="2024-06" db="EMBL/GenBank/DDBJ databases">
        <title>The Natural Products Discovery Center: Release of the First 8490 Sequenced Strains for Exploring Actinobacteria Biosynthetic Diversity.</title>
        <authorList>
            <person name="Kalkreuter E."/>
            <person name="Kautsar S.A."/>
            <person name="Yang D."/>
            <person name="Bader C.D."/>
            <person name="Teijaro C.N."/>
            <person name="Fluegel L."/>
            <person name="Davis C.M."/>
            <person name="Simpson J.R."/>
            <person name="Lauterbach L."/>
            <person name="Steele A.D."/>
            <person name="Gui C."/>
            <person name="Meng S."/>
            <person name="Li G."/>
            <person name="Viehrig K."/>
            <person name="Ye F."/>
            <person name="Su P."/>
            <person name="Kiefer A.F."/>
            <person name="Nichols A."/>
            <person name="Cepeda A.J."/>
            <person name="Yan W."/>
            <person name="Fan B."/>
            <person name="Jiang Y."/>
            <person name="Adhikari A."/>
            <person name="Zheng C.-J."/>
            <person name="Schuster L."/>
            <person name="Cowan T.M."/>
            <person name="Smanski M.J."/>
            <person name="Chevrette M.G."/>
            <person name="De Carvalho L.P.S."/>
            <person name="Shen B."/>
        </authorList>
    </citation>
    <scope>NUCLEOTIDE SEQUENCE [LARGE SCALE GENOMIC DNA]</scope>
    <source>
        <strain evidence="1 2">NPDC048946</strain>
    </source>
</reference>
<evidence type="ECO:0000313" key="2">
    <source>
        <dbReference type="Proteomes" id="UP001551482"/>
    </source>
</evidence>
<protein>
    <submittedName>
        <fullName evidence="1">Uncharacterized protein</fullName>
    </submittedName>
</protein>
<keyword evidence="2" id="KW-1185">Reference proteome</keyword>
<comment type="caution">
    <text evidence="1">The sequence shown here is derived from an EMBL/GenBank/DDBJ whole genome shotgun (WGS) entry which is preliminary data.</text>
</comment>
<name>A0ABV3DCI5_9ACTN</name>
<proteinExistence type="predicted"/>
<dbReference type="RefSeq" id="WP_358350969.1">
    <property type="nucleotide sequence ID" value="NZ_JBEZFP010000014.1"/>
</dbReference>
<dbReference type="EMBL" id="JBEZFP010000014">
    <property type="protein sequence ID" value="MEU8133456.1"/>
    <property type="molecule type" value="Genomic_DNA"/>
</dbReference>
<dbReference type="Proteomes" id="UP001551482">
    <property type="component" value="Unassembled WGS sequence"/>
</dbReference>
<organism evidence="1 2">
    <name type="scientific">Streptodolium elevatio</name>
    <dbReference type="NCBI Taxonomy" id="3157996"/>
    <lineage>
        <taxon>Bacteria</taxon>
        <taxon>Bacillati</taxon>
        <taxon>Actinomycetota</taxon>
        <taxon>Actinomycetes</taxon>
        <taxon>Kitasatosporales</taxon>
        <taxon>Streptomycetaceae</taxon>
        <taxon>Streptodolium</taxon>
    </lineage>
</organism>
<evidence type="ECO:0000313" key="1">
    <source>
        <dbReference type="EMBL" id="MEU8133456.1"/>
    </source>
</evidence>
<accession>A0ABV3DCI5</accession>
<gene>
    <name evidence="1" type="ORF">AB0C36_08105</name>
</gene>